<dbReference type="PROSITE" id="PS51257">
    <property type="entry name" value="PROKAR_LIPOPROTEIN"/>
    <property type="match status" value="1"/>
</dbReference>
<evidence type="ECO:0000256" key="8">
    <source>
        <dbReference type="SAM" id="Phobius"/>
    </source>
</evidence>
<feature type="transmembrane region" description="Helical" evidence="8">
    <location>
        <begin position="488"/>
        <end position="506"/>
    </location>
</feature>
<feature type="transmembrane region" description="Helical" evidence="8">
    <location>
        <begin position="100"/>
        <end position="124"/>
    </location>
</feature>
<feature type="transmembrane region" description="Helical" evidence="8">
    <location>
        <begin position="449"/>
        <end position="468"/>
    </location>
</feature>
<dbReference type="InterPro" id="IPR004324">
    <property type="entry name" value="FBT"/>
</dbReference>
<dbReference type="CDD" id="cd17484">
    <property type="entry name" value="MFS_FBT"/>
    <property type="match status" value="1"/>
</dbReference>
<evidence type="ECO:0008006" key="12">
    <source>
        <dbReference type="Google" id="ProtNLM"/>
    </source>
</evidence>
<protein>
    <recommendedName>
        <fullName evidence="12">Folate-biopterin transporter 1, chloroplastic</fullName>
    </recommendedName>
</protein>
<dbReference type="Gene3D" id="1.20.1250.20">
    <property type="entry name" value="MFS general substrate transporter like domains"/>
    <property type="match status" value="1"/>
</dbReference>
<evidence type="ECO:0000313" key="10">
    <source>
        <dbReference type="EMBL" id="JAT75246.1"/>
    </source>
</evidence>
<keyword evidence="5 8" id="KW-1133">Transmembrane helix</keyword>
<dbReference type="NCBIfam" id="TIGR00788">
    <property type="entry name" value="fbt"/>
    <property type="match status" value="1"/>
</dbReference>
<sequence length="523" mass="54956">MKAVSPPRTGLCPASSAACQRDSGLSNHLPAGLRHGSPRHGHMRPSSSSLNRHRMQAGNRGPGRTDSEIGSLLESGEMGVSPKAGGQPSAGAATGIRPELVAVSIVYLVQGLLGLSRLAVFVHFKDDLGLDPAAVAFYTSLSYLPWMIKPLYGFLSDTVPLFGYRRRSYLVLCGLLNCVCWLALAWTSPGVWATVTLLVLGSFSTACADVVADSIVVQLCRGEAQSKAGSLQSLCWGSAAAGSVASAYFSGSLVHDHGPRTVFAVTALFPLLVSAAAAAIPEPRVLPEGKQTLAQAQESAAVQARALWAAVRHPAIYLPTLFVFSWQATPTVETVMTFFQTKQLGFSTEYLGQIRLVGALASLAGVGVYNYGLKATPLRTIFLWTALLGTGLGFTQLILITGTNLRFGISNEVFALADTTLLTVLGQVSFMPVLVLASRLCPEGVEATLFATLMSVLNAGGFTGQALGSALTTVFGVTSDDFGHLPQLVTFVTLCTLAPLPLLRLIPPASTLAAAEEHGRKDG</sequence>
<dbReference type="InterPro" id="IPR036259">
    <property type="entry name" value="MFS_trans_sf"/>
</dbReference>
<feature type="transmembrane region" description="Helical" evidence="8">
    <location>
        <begin position="169"/>
        <end position="186"/>
    </location>
</feature>
<feature type="transmembrane region" description="Helical" evidence="8">
    <location>
        <begin position="315"/>
        <end position="338"/>
    </location>
</feature>
<evidence type="ECO:0000256" key="2">
    <source>
        <dbReference type="ARBA" id="ARBA00007015"/>
    </source>
</evidence>
<comment type="subcellular location">
    <subcellularLocation>
        <location evidence="1">Membrane</location>
        <topology evidence="1">Multi-pass membrane protein</topology>
    </subcellularLocation>
</comment>
<keyword evidence="3" id="KW-0813">Transport</keyword>
<evidence type="ECO:0000256" key="5">
    <source>
        <dbReference type="ARBA" id="ARBA00022989"/>
    </source>
</evidence>
<feature type="region of interest" description="Disordered" evidence="7">
    <location>
        <begin position="1"/>
        <end position="70"/>
    </location>
</feature>
<name>A0A1D2A7P2_AUXPR</name>
<dbReference type="EMBL" id="GDKF01007611">
    <property type="protein sequence ID" value="JAT71011.1"/>
    <property type="molecule type" value="Transcribed_RNA"/>
</dbReference>
<comment type="similarity">
    <text evidence="2">Belongs to the major facilitator superfamily. Folate-biopterin transporter (TC 2.A.71) family.</text>
</comment>
<evidence type="ECO:0000256" key="4">
    <source>
        <dbReference type="ARBA" id="ARBA00022692"/>
    </source>
</evidence>
<feature type="transmembrane region" description="Helical" evidence="8">
    <location>
        <begin position="350"/>
        <end position="369"/>
    </location>
</feature>
<dbReference type="Pfam" id="PF03092">
    <property type="entry name" value="BT1"/>
    <property type="match status" value="1"/>
</dbReference>
<evidence type="ECO:0000313" key="11">
    <source>
        <dbReference type="EMBL" id="JAT76156.1"/>
    </source>
</evidence>
<feature type="transmembrane region" description="Helical" evidence="8">
    <location>
        <begin position="192"/>
        <end position="212"/>
    </location>
</feature>
<feature type="transmembrane region" description="Helical" evidence="8">
    <location>
        <begin position="413"/>
        <end position="437"/>
    </location>
</feature>
<evidence type="ECO:0000256" key="7">
    <source>
        <dbReference type="SAM" id="MobiDB-lite"/>
    </source>
</evidence>
<dbReference type="GO" id="GO:0016020">
    <property type="term" value="C:membrane"/>
    <property type="evidence" value="ECO:0007669"/>
    <property type="project" value="UniProtKB-SubCell"/>
</dbReference>
<gene>
    <name evidence="10" type="ORF">g.42144</name>
    <name evidence="11" type="ORF">g.42157</name>
    <name evidence="9" type="ORF">g.42159</name>
</gene>
<dbReference type="PANTHER" id="PTHR31585">
    <property type="entry name" value="FOLATE-BIOPTERIN TRANSPORTER 1, CHLOROPLASTIC"/>
    <property type="match status" value="1"/>
</dbReference>
<accession>A0A1D2A7P2</accession>
<evidence type="ECO:0000256" key="3">
    <source>
        <dbReference type="ARBA" id="ARBA00022448"/>
    </source>
</evidence>
<organism evidence="10">
    <name type="scientific">Auxenochlorella protothecoides</name>
    <name type="common">Green microalga</name>
    <name type="synonym">Chlorella protothecoides</name>
    <dbReference type="NCBI Taxonomy" id="3075"/>
    <lineage>
        <taxon>Eukaryota</taxon>
        <taxon>Viridiplantae</taxon>
        <taxon>Chlorophyta</taxon>
        <taxon>core chlorophytes</taxon>
        <taxon>Trebouxiophyceae</taxon>
        <taxon>Chlorellales</taxon>
        <taxon>Chlorellaceae</taxon>
        <taxon>Auxenochlorella</taxon>
    </lineage>
</organism>
<keyword evidence="4 8" id="KW-0812">Transmembrane</keyword>
<keyword evidence="6 8" id="KW-0472">Membrane</keyword>
<evidence type="ECO:0000256" key="1">
    <source>
        <dbReference type="ARBA" id="ARBA00004141"/>
    </source>
</evidence>
<dbReference type="InterPro" id="IPR039309">
    <property type="entry name" value="BT1"/>
</dbReference>
<reference evidence="10" key="1">
    <citation type="submission" date="2015-08" db="EMBL/GenBank/DDBJ databases">
        <authorList>
            <person name="Babu N.S."/>
            <person name="Beckwith C.J."/>
            <person name="Beseler K.G."/>
            <person name="Brison A."/>
            <person name="Carone J.V."/>
            <person name="Caskin T.P."/>
            <person name="Diamond M."/>
            <person name="Durham M.E."/>
            <person name="Foxe J.M."/>
            <person name="Go M."/>
            <person name="Henderson B.A."/>
            <person name="Jones I.B."/>
            <person name="McGettigan J.A."/>
            <person name="Micheletti S.J."/>
            <person name="Nasrallah M.E."/>
            <person name="Ortiz D."/>
            <person name="Piller C.R."/>
            <person name="Privatt S.R."/>
            <person name="Schneider S.L."/>
            <person name="Sharp S."/>
            <person name="Smith T.C."/>
            <person name="Stanton J.D."/>
            <person name="Ullery H.E."/>
            <person name="Wilson R.J."/>
            <person name="Serrano M.G."/>
            <person name="Buck G."/>
            <person name="Lee V."/>
            <person name="Wang Y."/>
            <person name="Carvalho R."/>
            <person name="Voegtly L."/>
            <person name="Shi R."/>
            <person name="Duckworth R."/>
            <person name="Johnson A."/>
            <person name="Loviza R."/>
            <person name="Walstead R."/>
            <person name="Shah Z."/>
            <person name="Kiflezghi M."/>
            <person name="Wade K."/>
            <person name="Ball S.L."/>
            <person name="Bradley K.W."/>
            <person name="Asai D.J."/>
            <person name="Bowman C.A."/>
            <person name="Russell D.A."/>
            <person name="Pope W.H."/>
            <person name="Jacobs-Sera D."/>
            <person name="Hendrix R.W."/>
            <person name="Hatfull G.F."/>
        </authorList>
    </citation>
    <scope>NUCLEOTIDE SEQUENCE</scope>
</reference>
<evidence type="ECO:0000313" key="9">
    <source>
        <dbReference type="EMBL" id="JAT71011.1"/>
    </source>
</evidence>
<dbReference type="AlphaFoldDB" id="A0A1D2A7P2"/>
<dbReference type="EMBL" id="GDKF01002466">
    <property type="protein sequence ID" value="JAT76156.1"/>
    <property type="molecule type" value="Transcribed_RNA"/>
</dbReference>
<dbReference type="EMBL" id="GDKF01003376">
    <property type="protein sequence ID" value="JAT75246.1"/>
    <property type="molecule type" value="Transcribed_RNA"/>
</dbReference>
<evidence type="ECO:0000256" key="6">
    <source>
        <dbReference type="ARBA" id="ARBA00023136"/>
    </source>
</evidence>
<dbReference type="PANTHER" id="PTHR31585:SF0">
    <property type="entry name" value="FOLATE-BIOPTERIN TRANSPORTER 1, CHLOROPLASTIC"/>
    <property type="match status" value="1"/>
</dbReference>
<dbReference type="SUPFAM" id="SSF103473">
    <property type="entry name" value="MFS general substrate transporter"/>
    <property type="match status" value="1"/>
</dbReference>
<feature type="transmembrane region" description="Helical" evidence="8">
    <location>
        <begin position="130"/>
        <end position="148"/>
    </location>
</feature>
<feature type="transmembrane region" description="Helical" evidence="8">
    <location>
        <begin position="381"/>
        <end position="401"/>
    </location>
</feature>
<proteinExistence type="inferred from homology"/>